<reference evidence="2 3" key="1">
    <citation type="submission" date="2024-07" db="EMBL/GenBank/DDBJ databases">
        <title>Section-level genome sequencing and comparative genomics of Aspergillus sections Usti and Cavernicolus.</title>
        <authorList>
            <consortium name="Lawrence Berkeley National Laboratory"/>
            <person name="Nybo J.L."/>
            <person name="Vesth T.C."/>
            <person name="Theobald S."/>
            <person name="Frisvad J.C."/>
            <person name="Larsen T.O."/>
            <person name="Kjaerboelling I."/>
            <person name="Rothschild-Mancinelli K."/>
            <person name="Lyhne E.K."/>
            <person name="Kogle M.E."/>
            <person name="Barry K."/>
            <person name="Clum A."/>
            <person name="Na H."/>
            <person name="Ledsgaard L."/>
            <person name="Lin J."/>
            <person name="Lipzen A."/>
            <person name="Kuo A."/>
            <person name="Riley R."/>
            <person name="Mondo S."/>
            <person name="Labutti K."/>
            <person name="Haridas S."/>
            <person name="Pangalinan J."/>
            <person name="Salamov A.A."/>
            <person name="Simmons B.A."/>
            <person name="Magnuson J.K."/>
            <person name="Chen J."/>
            <person name="Drula E."/>
            <person name="Henrissat B."/>
            <person name="Wiebenga A."/>
            <person name="Lubbers R.J."/>
            <person name="Gomes A.C."/>
            <person name="Makela M.R."/>
            <person name="Stajich J."/>
            <person name="Grigoriev I.V."/>
            <person name="Mortensen U.H."/>
            <person name="De Vries R.P."/>
            <person name="Baker S.E."/>
            <person name="Andersen M.R."/>
        </authorList>
    </citation>
    <scope>NUCLEOTIDE SEQUENCE [LARGE SCALE GENOMIC DNA]</scope>
    <source>
        <strain evidence="2 3">CBS 588.65</strain>
    </source>
</reference>
<gene>
    <name evidence="2" type="ORF">BJX63DRAFT_407712</name>
</gene>
<evidence type="ECO:0000313" key="2">
    <source>
        <dbReference type="EMBL" id="KAL2808850.1"/>
    </source>
</evidence>
<evidence type="ECO:0008006" key="4">
    <source>
        <dbReference type="Google" id="ProtNLM"/>
    </source>
</evidence>
<dbReference type="CDD" id="cd00303">
    <property type="entry name" value="retropepsin_like"/>
    <property type="match status" value="2"/>
</dbReference>
<protein>
    <recommendedName>
        <fullName evidence="4">Nucleoside phosphorylase domain-containing protein</fullName>
    </recommendedName>
</protein>
<proteinExistence type="predicted"/>
<dbReference type="SUPFAM" id="SSF53167">
    <property type="entry name" value="Purine and uridine phosphorylases"/>
    <property type="match status" value="1"/>
</dbReference>
<dbReference type="Gene3D" id="3.40.50.1580">
    <property type="entry name" value="Nucleoside phosphorylase domain"/>
    <property type="match status" value="1"/>
</dbReference>
<dbReference type="Gene3D" id="2.40.70.10">
    <property type="entry name" value="Acid Proteases"/>
    <property type="match status" value="2"/>
</dbReference>
<accession>A0ABR4H083</accession>
<comment type="caution">
    <text evidence="2">The sequence shown here is derived from an EMBL/GenBank/DDBJ whole genome shotgun (WGS) entry which is preliminary data.</text>
</comment>
<dbReference type="Pfam" id="PF13650">
    <property type="entry name" value="Asp_protease_2"/>
    <property type="match status" value="2"/>
</dbReference>
<feature type="region of interest" description="Disordered" evidence="1">
    <location>
        <begin position="557"/>
        <end position="580"/>
    </location>
</feature>
<evidence type="ECO:0000313" key="3">
    <source>
        <dbReference type="Proteomes" id="UP001610334"/>
    </source>
</evidence>
<dbReference type="Proteomes" id="UP001610334">
    <property type="component" value="Unassembled WGS sequence"/>
</dbReference>
<name>A0ABR4H083_9EURO</name>
<dbReference type="InterPro" id="IPR035994">
    <property type="entry name" value="Nucleoside_phosphorylase_sf"/>
</dbReference>
<dbReference type="InterPro" id="IPR053137">
    <property type="entry name" value="NLR-like"/>
</dbReference>
<feature type="compositionally biased region" description="Polar residues" evidence="1">
    <location>
        <begin position="560"/>
        <end position="575"/>
    </location>
</feature>
<keyword evidence="3" id="KW-1185">Reference proteome</keyword>
<sequence length="594" mass="66724">MKRPYIALDKDQDLHQVPERETAHLNMSDRTQPDSLRHESYTVGWICALPVEMAAAEAMLDEIHPSLPQDKRDPNCYTLGRIGTHNVVIVCLPAGVTGTISTARVLQQIQSTFKGMRYGIMVGIGGGAPLSKDIRLGDVVVGEPCDTSGEIIQVDFSKTVEDCKFYRMGLLNQPPGVLPTVVPGPRAHHHDNRPLPKVVAPFSSVSGPILPAGFDPSWPTNKVARIERVVPGTLDEVDVDCFPDTGSCINAISLELAKQQGWPIRYRHNLPKVKLPTNRSVRPLGVVTLPWSFSGENTVYDVEFLILPRCVHPVILGRNFLISSQTLDTELLYRRFKKKRVYHTRRNRLCFLGSLFDRTRGTFNGHTAWALADTGSDVMVVSRSYAESHGFDIHTADNYREWLEFADGSMRRADGMVLNAEWSFGKGSLKYRQNFFVLDGIDTDIILSNSFLFENRIFSTHKLFRSQSLGSPTAAFDSGRLNLINLIKERNGCLSQSLGSVRTDDGLDYTDDDELEHLRRADAEDLINTLAEDARIAARTEEDRKRAEWDQRKALLRASAQASKAQNPTHNSQRSTKARRRFRLIFWGKGRQKP</sequence>
<dbReference type="EMBL" id="JBFXLT010000102">
    <property type="protein sequence ID" value="KAL2808850.1"/>
    <property type="molecule type" value="Genomic_DNA"/>
</dbReference>
<dbReference type="PANTHER" id="PTHR46082:SF11">
    <property type="entry name" value="AAA+ ATPASE DOMAIN-CONTAINING PROTEIN-RELATED"/>
    <property type="match status" value="1"/>
</dbReference>
<dbReference type="InterPro" id="IPR021109">
    <property type="entry name" value="Peptidase_aspartic_dom_sf"/>
</dbReference>
<organism evidence="2 3">
    <name type="scientific">Aspergillus granulosus</name>
    <dbReference type="NCBI Taxonomy" id="176169"/>
    <lineage>
        <taxon>Eukaryota</taxon>
        <taxon>Fungi</taxon>
        <taxon>Dikarya</taxon>
        <taxon>Ascomycota</taxon>
        <taxon>Pezizomycotina</taxon>
        <taxon>Eurotiomycetes</taxon>
        <taxon>Eurotiomycetidae</taxon>
        <taxon>Eurotiales</taxon>
        <taxon>Aspergillaceae</taxon>
        <taxon>Aspergillus</taxon>
        <taxon>Aspergillus subgen. Nidulantes</taxon>
    </lineage>
</organism>
<dbReference type="PANTHER" id="PTHR46082">
    <property type="entry name" value="ATP/GTP-BINDING PROTEIN-RELATED"/>
    <property type="match status" value="1"/>
</dbReference>
<evidence type="ECO:0000256" key="1">
    <source>
        <dbReference type="SAM" id="MobiDB-lite"/>
    </source>
</evidence>